<dbReference type="InterPro" id="IPR042099">
    <property type="entry name" value="ANL_N_sf"/>
</dbReference>
<evidence type="ECO:0000256" key="4">
    <source>
        <dbReference type="ARBA" id="ARBA00026121"/>
    </source>
</evidence>
<dbReference type="Gene3D" id="3.40.50.12780">
    <property type="entry name" value="N-terminal domain of ligase-like"/>
    <property type="match status" value="1"/>
</dbReference>
<dbReference type="RefSeq" id="XP_033801373.1">
    <property type="nucleotide sequence ID" value="XM_033945482.1"/>
</dbReference>
<keyword evidence="1 7" id="KW-0436">Ligase</keyword>
<dbReference type="Proteomes" id="UP000515159">
    <property type="component" value="Chromosome 5"/>
</dbReference>
<dbReference type="SUPFAM" id="SSF56801">
    <property type="entry name" value="Acetyl-CoA synthetase-like"/>
    <property type="match status" value="1"/>
</dbReference>
<dbReference type="GeneID" id="117360893"/>
<protein>
    <recommendedName>
        <fullName evidence="4">long-chain-fatty-acid--CoA ligase</fullName>
        <ecNumber evidence="4">6.2.1.3</ecNumber>
    </recommendedName>
</protein>
<sequence length="670" mass="74206">MAKRIKAKPVLDNPGSPYRAVSHFNSLATIDFPGADTLDKLFEHAVSKFGRKDCLGTRELLSEENEKQPNGKVFKKLILGDYKWLNYEEVSVKVNNLGSGLAALGLKPKSTVAIFCETRAEWMIAAQACFKYNFPLVTLYATLGEEAVTYGLNESGATHLITSVELLETKLKNNLSKVSCLRHIIYAGNQNISKTGYPEALQISSMQAVEELGIKPENMNIPPNRPQPTDLAIVMYTSGSTGRPKGVMMIHSNLISGMTGQCERIPGLGPKDTYIGYLPLAHVLEMTAEISCITYGCRIGYSSPLTLSDQSSKIKKGSKGDCTVLKPTLIAAVPEIMDRIYKNVMSKVQEMNYIQRTLFKIGYDYKLEQIKRGYDAPLCNVLLFKKVKALLGGNVRMMLSGGAPLSPQTQRFMNICFCCPVGQGYGLTETCGAGTITEVSDYSTGRVGAPLACCEVKLRDWLEGGYTTRDKPNPRGEIVIGGPNVSMGYFKDEKKTKEDFSVDGNGQRWFCTGDIGEFHSDGCLQIIDRKKDLVKLQAGEYVSLGKVETVLKNCPLIDNICAYANSHQSYVISFVVPNQKKLTTLAQLKGVEGSWEDICNHSTMEHEVLKEIKEVANTMKLERFEIPIKVCLSPEPWTPETGLVTDAFKLKRKELKNHYLTDIERMYGGK</sequence>
<dbReference type="InterPro" id="IPR020845">
    <property type="entry name" value="AMP-binding_CS"/>
</dbReference>
<feature type="domain" description="AMP-dependent synthetase/ligase" evidence="5">
    <location>
        <begin position="65"/>
        <end position="490"/>
    </location>
</feature>
<gene>
    <name evidence="7 8" type="primary">ACSL4</name>
</gene>
<keyword evidence="6" id="KW-1185">Reference proteome</keyword>
<dbReference type="GO" id="GO:0005811">
    <property type="term" value="C:lipid droplet"/>
    <property type="evidence" value="ECO:0007669"/>
    <property type="project" value="TreeGrafter"/>
</dbReference>
<dbReference type="CDD" id="cd17639">
    <property type="entry name" value="LC_FACS_euk1"/>
    <property type="match status" value="1"/>
</dbReference>
<dbReference type="PANTHER" id="PTHR43272">
    <property type="entry name" value="LONG-CHAIN-FATTY-ACID--COA LIGASE"/>
    <property type="match status" value="1"/>
</dbReference>
<dbReference type="GO" id="GO:0005886">
    <property type="term" value="C:plasma membrane"/>
    <property type="evidence" value="ECO:0007669"/>
    <property type="project" value="TreeGrafter"/>
</dbReference>
<dbReference type="PROSITE" id="PS00455">
    <property type="entry name" value="AMP_BINDING"/>
    <property type="match status" value="1"/>
</dbReference>
<evidence type="ECO:0000256" key="2">
    <source>
        <dbReference type="ARBA" id="ARBA00022832"/>
    </source>
</evidence>
<dbReference type="PANTHER" id="PTHR43272:SF22">
    <property type="entry name" value="LONG-CHAIN-FATTY-ACID--COA LIGASE 4"/>
    <property type="match status" value="1"/>
</dbReference>
<dbReference type="GO" id="GO:0047676">
    <property type="term" value="F:arachidonate-CoA ligase activity"/>
    <property type="evidence" value="ECO:0007669"/>
    <property type="project" value="TreeGrafter"/>
</dbReference>
<evidence type="ECO:0000313" key="6">
    <source>
        <dbReference type="Proteomes" id="UP000515159"/>
    </source>
</evidence>
<dbReference type="GO" id="GO:0005783">
    <property type="term" value="C:endoplasmic reticulum"/>
    <property type="evidence" value="ECO:0007669"/>
    <property type="project" value="TreeGrafter"/>
</dbReference>
<accession>A0A6P8RED4</accession>
<organism evidence="6 8">
    <name type="scientific">Geotrypetes seraphini</name>
    <name type="common">Gaboon caecilian</name>
    <name type="synonym">Caecilia seraphini</name>
    <dbReference type="NCBI Taxonomy" id="260995"/>
    <lineage>
        <taxon>Eukaryota</taxon>
        <taxon>Metazoa</taxon>
        <taxon>Chordata</taxon>
        <taxon>Craniata</taxon>
        <taxon>Vertebrata</taxon>
        <taxon>Euteleostomi</taxon>
        <taxon>Amphibia</taxon>
        <taxon>Gymnophiona</taxon>
        <taxon>Geotrypetes</taxon>
    </lineage>
</organism>
<dbReference type="RefSeq" id="XP_033801372.1">
    <property type="nucleotide sequence ID" value="XM_033945481.1"/>
</dbReference>
<evidence type="ECO:0000256" key="1">
    <source>
        <dbReference type="ARBA" id="ARBA00022598"/>
    </source>
</evidence>
<dbReference type="GO" id="GO:0030182">
    <property type="term" value="P:neuron differentiation"/>
    <property type="evidence" value="ECO:0007669"/>
    <property type="project" value="TreeGrafter"/>
</dbReference>
<name>A0A6P8RED4_GEOSA</name>
<dbReference type="GO" id="GO:0035336">
    <property type="term" value="P:long-chain fatty-acyl-CoA metabolic process"/>
    <property type="evidence" value="ECO:0007669"/>
    <property type="project" value="TreeGrafter"/>
</dbReference>
<evidence type="ECO:0000313" key="7">
    <source>
        <dbReference type="RefSeq" id="XP_033801372.1"/>
    </source>
</evidence>
<reference evidence="7 8" key="1">
    <citation type="submission" date="2025-04" db="UniProtKB">
        <authorList>
            <consortium name="RefSeq"/>
        </authorList>
    </citation>
    <scope>IDENTIFICATION</scope>
</reference>
<dbReference type="Pfam" id="PF00501">
    <property type="entry name" value="AMP-binding"/>
    <property type="match status" value="1"/>
</dbReference>
<evidence type="ECO:0000259" key="5">
    <source>
        <dbReference type="Pfam" id="PF00501"/>
    </source>
</evidence>
<dbReference type="CTD" id="2182"/>
<evidence type="ECO:0000256" key="3">
    <source>
        <dbReference type="ARBA" id="ARBA00023098"/>
    </source>
</evidence>
<keyword evidence="2" id="KW-0276">Fatty acid metabolism</keyword>
<dbReference type="InterPro" id="IPR000873">
    <property type="entry name" value="AMP-dep_synth/lig_dom"/>
</dbReference>
<evidence type="ECO:0000313" key="8">
    <source>
        <dbReference type="RefSeq" id="XP_033801373.1"/>
    </source>
</evidence>
<proteinExistence type="predicted"/>
<dbReference type="EC" id="6.2.1.3" evidence="4"/>
<keyword evidence="3" id="KW-0443">Lipid metabolism</keyword>
<dbReference type="AlphaFoldDB" id="A0A6P8RED4"/>